<reference evidence="2 3" key="1">
    <citation type="submission" date="2011-08" db="EMBL/GenBank/DDBJ databases">
        <authorList>
            <person name="Weinstock G."/>
            <person name="Sodergren E."/>
            <person name="Clifton S."/>
            <person name="Fulton L."/>
            <person name="Fulton B."/>
            <person name="Courtney L."/>
            <person name="Fronick C."/>
            <person name="Harrison M."/>
            <person name="Strong C."/>
            <person name="Farmer C."/>
            <person name="Delahaunty K."/>
            <person name="Markovic C."/>
            <person name="Hall O."/>
            <person name="Minx P."/>
            <person name="Tomlinson C."/>
            <person name="Mitreva M."/>
            <person name="Hou S."/>
            <person name="Chen J."/>
            <person name="Wollam A."/>
            <person name="Pepin K.H."/>
            <person name="Johnson M."/>
            <person name="Bhonagiri V."/>
            <person name="Zhang X."/>
            <person name="Suruliraj S."/>
            <person name="Warren W."/>
            <person name="Chinwalla A."/>
            <person name="Mardis E.R."/>
            <person name="Wilson R.K."/>
        </authorList>
    </citation>
    <scope>NUCLEOTIDE SEQUENCE [LARGE SCALE GENOMIC DNA]</scope>
    <source>
        <strain evidence="2 3">F0432</strain>
    </source>
</reference>
<dbReference type="SFLD" id="SFLDS00019">
    <property type="entry name" value="Glutathione_Transferase_(cytos"/>
    <property type="match status" value="1"/>
</dbReference>
<dbReference type="InterPro" id="IPR004045">
    <property type="entry name" value="Glutathione_S-Trfase_N"/>
</dbReference>
<organism evidence="2 3">
    <name type="scientific">Cardiobacterium valvarum F0432</name>
    <dbReference type="NCBI Taxonomy" id="797473"/>
    <lineage>
        <taxon>Bacteria</taxon>
        <taxon>Pseudomonadati</taxon>
        <taxon>Pseudomonadota</taxon>
        <taxon>Gammaproteobacteria</taxon>
        <taxon>Cardiobacteriales</taxon>
        <taxon>Cardiobacteriaceae</taxon>
        <taxon>Cardiobacterium</taxon>
    </lineage>
</organism>
<protein>
    <submittedName>
        <fullName evidence="2">Glutathione S-transferase protein</fullName>
    </submittedName>
</protein>
<dbReference type="SUPFAM" id="SSF47616">
    <property type="entry name" value="GST C-terminal domain-like"/>
    <property type="match status" value="1"/>
</dbReference>
<gene>
    <name evidence="2" type="ORF">HMPREF9080_01087</name>
</gene>
<dbReference type="Gene3D" id="3.40.30.10">
    <property type="entry name" value="Glutaredoxin"/>
    <property type="match status" value="1"/>
</dbReference>
<dbReference type="SUPFAM" id="SSF52833">
    <property type="entry name" value="Thioredoxin-like"/>
    <property type="match status" value="1"/>
</dbReference>
<keyword evidence="2" id="KW-0808">Transferase</keyword>
<dbReference type="SFLD" id="SFLDG01150">
    <property type="entry name" value="Main.1:_Beta-like"/>
    <property type="match status" value="1"/>
</dbReference>
<dbReference type="PATRIC" id="fig|797473.3.peg.883"/>
<dbReference type="PROSITE" id="PS50404">
    <property type="entry name" value="GST_NTER"/>
    <property type="match status" value="1"/>
</dbReference>
<dbReference type="Pfam" id="PF02798">
    <property type="entry name" value="GST_N"/>
    <property type="match status" value="1"/>
</dbReference>
<dbReference type="PANTHER" id="PTHR44051:SF21">
    <property type="entry name" value="GLUTATHIONE S-TRANSFERASE FAMILY PROTEIN"/>
    <property type="match status" value="1"/>
</dbReference>
<dbReference type="InterPro" id="IPR040079">
    <property type="entry name" value="Glutathione_S-Trfase"/>
</dbReference>
<dbReference type="AlphaFoldDB" id="G9ZE99"/>
<evidence type="ECO:0000259" key="1">
    <source>
        <dbReference type="PROSITE" id="PS50404"/>
    </source>
</evidence>
<evidence type="ECO:0000313" key="2">
    <source>
        <dbReference type="EMBL" id="EHM54858.1"/>
    </source>
</evidence>
<dbReference type="Proteomes" id="UP000004750">
    <property type="component" value="Unassembled WGS sequence"/>
</dbReference>
<feature type="domain" description="GST N-terminal" evidence="1">
    <location>
        <begin position="11"/>
        <end position="91"/>
    </location>
</feature>
<dbReference type="PANTHER" id="PTHR44051">
    <property type="entry name" value="GLUTATHIONE S-TRANSFERASE-RELATED"/>
    <property type="match status" value="1"/>
</dbReference>
<dbReference type="Pfam" id="PF13410">
    <property type="entry name" value="GST_C_2"/>
    <property type="match status" value="1"/>
</dbReference>
<dbReference type="InterPro" id="IPR036282">
    <property type="entry name" value="Glutathione-S-Trfase_C_sf"/>
</dbReference>
<dbReference type="HOGENOM" id="CLU_011226_6_4_6"/>
<sequence>MRAVFNHGATMPHLTFYTHPQSRGHNVRWMLEECGAHYETVGLAYGTTMKQADYLAINPMGKVPALKVDDAVITETAAIVTHLADLYPEKALIPAVGTSARGEYYRWLCFALHLEYAAVDKWRGVSNNDEQRLAIGYGDFDTIVSTLKKHLAGRDFFLGDHFSALDLYYSGLLAWMIHRVQVLPADAVYTDYMNRHFTRPAHLRAQELDAALLAQIEAGNA</sequence>
<accession>G9ZE99</accession>
<dbReference type="Gene3D" id="1.20.1050.10">
    <property type="match status" value="1"/>
</dbReference>
<proteinExistence type="predicted"/>
<dbReference type="CDD" id="cd03046">
    <property type="entry name" value="GST_N_GTT1_like"/>
    <property type="match status" value="1"/>
</dbReference>
<name>G9ZE99_9GAMM</name>
<dbReference type="GO" id="GO:0016740">
    <property type="term" value="F:transferase activity"/>
    <property type="evidence" value="ECO:0007669"/>
    <property type="project" value="UniProtKB-KW"/>
</dbReference>
<dbReference type="InterPro" id="IPR036249">
    <property type="entry name" value="Thioredoxin-like_sf"/>
</dbReference>
<dbReference type="CDD" id="cd03207">
    <property type="entry name" value="GST_C_8"/>
    <property type="match status" value="1"/>
</dbReference>
<comment type="caution">
    <text evidence="2">The sequence shown here is derived from an EMBL/GenBank/DDBJ whole genome shotgun (WGS) entry which is preliminary data.</text>
</comment>
<dbReference type="SFLD" id="SFLDG00358">
    <property type="entry name" value="Main_(cytGST)"/>
    <property type="match status" value="1"/>
</dbReference>
<dbReference type="EMBL" id="AGCM01000055">
    <property type="protein sequence ID" value="EHM54858.1"/>
    <property type="molecule type" value="Genomic_DNA"/>
</dbReference>
<dbReference type="STRING" id="797473.HMPREF9080_01087"/>
<evidence type="ECO:0000313" key="3">
    <source>
        <dbReference type="Proteomes" id="UP000004750"/>
    </source>
</evidence>